<feature type="compositionally biased region" description="Polar residues" evidence="1">
    <location>
        <begin position="1212"/>
        <end position="1224"/>
    </location>
</feature>
<name>A0ABQ9IPF5_9NEOP</name>
<feature type="region of interest" description="Disordered" evidence="1">
    <location>
        <begin position="523"/>
        <end position="556"/>
    </location>
</feature>
<feature type="region of interest" description="Disordered" evidence="1">
    <location>
        <begin position="774"/>
        <end position="830"/>
    </location>
</feature>
<feature type="region of interest" description="Disordered" evidence="1">
    <location>
        <begin position="166"/>
        <end position="196"/>
    </location>
</feature>
<evidence type="ECO:0000313" key="3">
    <source>
        <dbReference type="Proteomes" id="UP001159363"/>
    </source>
</evidence>
<feature type="region of interest" description="Disordered" evidence="1">
    <location>
        <begin position="1554"/>
        <end position="1610"/>
    </location>
</feature>
<organism evidence="2 3">
    <name type="scientific">Dryococelus australis</name>
    <dbReference type="NCBI Taxonomy" id="614101"/>
    <lineage>
        <taxon>Eukaryota</taxon>
        <taxon>Metazoa</taxon>
        <taxon>Ecdysozoa</taxon>
        <taxon>Arthropoda</taxon>
        <taxon>Hexapoda</taxon>
        <taxon>Insecta</taxon>
        <taxon>Pterygota</taxon>
        <taxon>Neoptera</taxon>
        <taxon>Polyneoptera</taxon>
        <taxon>Phasmatodea</taxon>
        <taxon>Verophasmatodea</taxon>
        <taxon>Anareolatae</taxon>
        <taxon>Phasmatidae</taxon>
        <taxon>Eurycanthinae</taxon>
        <taxon>Dryococelus</taxon>
    </lineage>
</organism>
<sequence length="1610" mass="177840">MAATATNSEFLKKRLHFSALRPIVQALIPELRCCKQVSSWSALALSPACKLPGSYSRTALLTGWRRHFTGVCGCSSRNSRYFTSVYLPTLWPSRTYTMPRERESWKVMGEEGRRGRHGMAPSQRCFIMQHAGVSHPLKELPSLPSLAARQPISSRRWSSEVVVASRTAPLPPSPGPSPTATTATMHLPDDSDGPSASITSRTLIINRPASEQLTTPERALVVLWSHYQPPTWENRAARCHWSAGFLKDLQFPLPLHSLVSSDLSTHTEVAKPCGYQRLVTYLPSSNQSDLRTRTSKAPPRHVASVNLSTLWLQTPLKGGVWRVYLENYSGCSQRVDSDVSARTHPGKCAYFHLNCTVYENNFRYCPEAGPRQLHETPPHTLHVTVRCAVANIVTLTAARHISGGPHDRQISVIVISFSGDITRLMFTAIVHEPLTNCNKPRNCQHYAATHPAPDGTLPNTIELVHHEWLPSFGRHNCQDLVRINGIRILQNDLHSVDIRKSWKDTLVVRDWLASVTWLRGPAGPIPADQQARPADVRRGARQTHPRRSEDKPSQTANILSTSYMVPDCLRRAGGDVGIVRCLGGCGLVQGQVPPLPLLLRWLKQRLLRDWKEWRMGEKRLAGLLQATPQLKATRDVRVCDFTNESKHSENAAYACFTKYNCRQREQWRKEGKRRELQELAENLGDVGEPMGTDNCGEGGRELEVWWSEQQWAKVSVGDGPHRSAGSSRRSNMATATSVILDWPSTSAICEKDAGGVMGEVSSKFSHFLTVSCGKQCPSSIPTRKQSSSGDRSGDQGGHLVLSISQGNAHVSVQPQHSTAQNGGSEVAHQHDGRSYDVSLITEYPQVTAAVLLAKTADTPHQQAGRHEHQCMDISAAISTDTLFSRKEYLNVDLSLSVRNKTGRENRVSLNTDEVKESREMRSGIWRAGRTIVSGSREPWDKEQTARQHALLHAHPPPSNHGRTDHCVPCPGAQSIIVLANEVLAAAVPCDRTHSSCARRLLRSGQTRRAGFHSRRGRSRIVGRGLSWTMALVGGFLWVLPFPQPLHTGAAPCSPVLILIGSQDLAVKRRPRLTLTCILHSLLTVDSCSYEGPLAVNASVEVPISEPPKASQSSYEYRGKRAAHASKLAALANRNTVYQSAASNLLGSLQLIGSSAAVSSVSDKVMDTFTSKEPPCYLVSVYLNTQMLPITDAVLLLRAVEVSGISDSDLGNGRSSQSTQMNESPYRNRRDLANRSSPVGRHNGTVAGRTFTGHCGYNRKRRRHACLVTGTALHAAPEHILPQDESCTVHRHREVQTLVHRPLQRKVRSAFCALPFYKALAETSTNQISHKKDVQNAGYGLFVYSADNKYNECATRTSSTDSGTGRNALLRLPADDEGRGFEGDPTGREGGRDENLERSPEGLRPRAVPTFQWRFISQLRGVLPALCSAGRLQARTSRQDSLPAAHYQSSCCRRLIACPNPFISSVDNYTLSDITGYIHKRNKHSAQRTTWCLRHLVTSMTISDVTAHCSACEYLLVTFKRSAGTNLFEGEGVIGDGKVNSRICLAPASHNKEVWPTSVEQRRNERKVETGDPRENPTTSRIVRQDSHMRRSGSDPARNPNPVRLGGRRVA</sequence>
<evidence type="ECO:0000256" key="1">
    <source>
        <dbReference type="SAM" id="MobiDB-lite"/>
    </source>
</evidence>
<feature type="region of interest" description="Disordered" evidence="1">
    <location>
        <begin position="1206"/>
        <end position="1244"/>
    </location>
</feature>
<feature type="region of interest" description="Disordered" evidence="1">
    <location>
        <begin position="1372"/>
        <end position="1401"/>
    </location>
</feature>
<feature type="compositionally biased region" description="Polar residues" evidence="1">
    <location>
        <begin position="802"/>
        <end position="823"/>
    </location>
</feature>
<dbReference type="Proteomes" id="UP001159363">
    <property type="component" value="Chromosome 1"/>
</dbReference>
<keyword evidence="3" id="KW-1185">Reference proteome</keyword>
<reference evidence="2 3" key="1">
    <citation type="submission" date="2023-02" db="EMBL/GenBank/DDBJ databases">
        <title>LHISI_Scaffold_Assembly.</title>
        <authorList>
            <person name="Stuart O.P."/>
            <person name="Cleave R."/>
            <person name="Magrath M.J.L."/>
            <person name="Mikheyev A.S."/>
        </authorList>
    </citation>
    <scope>NUCLEOTIDE SEQUENCE [LARGE SCALE GENOMIC DNA]</scope>
    <source>
        <strain evidence="2">Daus_M_001</strain>
        <tissue evidence="2">Leg muscle</tissue>
    </source>
</reference>
<gene>
    <name evidence="2" type="ORF">PR048_003886</name>
</gene>
<dbReference type="EMBL" id="JARBHB010000001">
    <property type="protein sequence ID" value="KAJ8898526.1"/>
    <property type="molecule type" value="Genomic_DNA"/>
</dbReference>
<protein>
    <submittedName>
        <fullName evidence="2">Uncharacterized protein</fullName>
    </submittedName>
</protein>
<evidence type="ECO:0000313" key="2">
    <source>
        <dbReference type="EMBL" id="KAJ8898526.1"/>
    </source>
</evidence>
<feature type="compositionally biased region" description="Basic and acidic residues" evidence="1">
    <location>
        <begin position="1582"/>
        <end position="1592"/>
    </location>
</feature>
<feature type="compositionally biased region" description="Basic and acidic residues" evidence="1">
    <location>
        <begin position="1559"/>
        <end position="1574"/>
    </location>
</feature>
<accession>A0ABQ9IPF5</accession>
<proteinExistence type="predicted"/>
<comment type="caution">
    <text evidence="2">The sequence shown here is derived from an EMBL/GenBank/DDBJ whole genome shotgun (WGS) entry which is preliminary data.</text>
</comment>